<gene>
    <name evidence="1" type="ORF">BT63DRAFT_428833</name>
</gene>
<dbReference type="SUPFAM" id="SSF53098">
    <property type="entry name" value="Ribonuclease H-like"/>
    <property type="match status" value="1"/>
</dbReference>
<reference evidence="1" key="1">
    <citation type="journal article" date="2020" name="Stud. Mycol.">
        <title>101 Dothideomycetes genomes: a test case for predicting lifestyles and emergence of pathogens.</title>
        <authorList>
            <person name="Haridas S."/>
            <person name="Albert R."/>
            <person name="Binder M."/>
            <person name="Bloem J."/>
            <person name="Labutti K."/>
            <person name="Salamov A."/>
            <person name="Andreopoulos B."/>
            <person name="Baker S."/>
            <person name="Barry K."/>
            <person name="Bills G."/>
            <person name="Bluhm B."/>
            <person name="Cannon C."/>
            <person name="Castanera R."/>
            <person name="Culley D."/>
            <person name="Daum C."/>
            <person name="Ezra D."/>
            <person name="Gonzalez J."/>
            <person name="Henrissat B."/>
            <person name="Kuo A."/>
            <person name="Liang C."/>
            <person name="Lipzen A."/>
            <person name="Lutzoni F."/>
            <person name="Magnuson J."/>
            <person name="Mondo S."/>
            <person name="Nolan M."/>
            <person name="Ohm R."/>
            <person name="Pangilinan J."/>
            <person name="Park H.-J."/>
            <person name="Ramirez L."/>
            <person name="Alfaro M."/>
            <person name="Sun H."/>
            <person name="Tritt A."/>
            <person name="Yoshinaga Y."/>
            <person name="Zwiers L.-H."/>
            <person name="Turgeon B."/>
            <person name="Goodwin S."/>
            <person name="Spatafora J."/>
            <person name="Crous P."/>
            <person name="Grigoriev I."/>
        </authorList>
    </citation>
    <scope>NUCLEOTIDE SEQUENCE</scope>
    <source>
        <strain evidence="1">CBS 115976</strain>
    </source>
</reference>
<dbReference type="EMBL" id="MU004241">
    <property type="protein sequence ID" value="KAF2664876.1"/>
    <property type="molecule type" value="Genomic_DNA"/>
</dbReference>
<dbReference type="GO" id="GO:0003676">
    <property type="term" value="F:nucleic acid binding"/>
    <property type="evidence" value="ECO:0007669"/>
    <property type="project" value="InterPro"/>
</dbReference>
<dbReference type="Gene3D" id="3.30.420.10">
    <property type="entry name" value="Ribonuclease H-like superfamily/Ribonuclease H"/>
    <property type="match status" value="1"/>
</dbReference>
<proteinExistence type="predicted"/>
<name>A0A6A6TZN7_9PEZI</name>
<sequence length="308" mass="35821">MKPVLLDEPEQIAKLIGELEDYQKLLQRNVQIPQLYMSTMGVKLHPTVPVSFLTVLLGRCLLFDTTRCFIIDVKTLGAKAFNTPGTSKRTLKDILCDETSSKVFFDVRNASHVLSTSFGISLKGVSDLQLMENAWRRTSKSREFLGGLVECVQSTLRHTYFIEFASWMKTYKEGNLYLRNEKDNSLCIMFNYRPVRDQVKEYCVANIEHLQKLSKNYSTKVLSGEDWVRDATRKRVVESQDPDFKHPGLQQELAPWSEKQHESFDKTYRSSSALRRWEIERQPRQPILEREVGRDFVIDWLSRLFSGH</sequence>
<dbReference type="InterPro" id="IPR036397">
    <property type="entry name" value="RNaseH_sf"/>
</dbReference>
<dbReference type="OrthoDB" id="26838at2759"/>
<protein>
    <submittedName>
        <fullName evidence="1">Uncharacterized protein</fullName>
    </submittedName>
</protein>
<dbReference type="PANTHER" id="PTHR43040:SF1">
    <property type="entry name" value="RIBONUCLEASE D"/>
    <property type="match status" value="1"/>
</dbReference>
<organism evidence="1 2">
    <name type="scientific">Microthyrium microscopicum</name>
    <dbReference type="NCBI Taxonomy" id="703497"/>
    <lineage>
        <taxon>Eukaryota</taxon>
        <taxon>Fungi</taxon>
        <taxon>Dikarya</taxon>
        <taxon>Ascomycota</taxon>
        <taxon>Pezizomycotina</taxon>
        <taxon>Dothideomycetes</taxon>
        <taxon>Dothideomycetes incertae sedis</taxon>
        <taxon>Microthyriales</taxon>
        <taxon>Microthyriaceae</taxon>
        <taxon>Microthyrium</taxon>
    </lineage>
</organism>
<evidence type="ECO:0000313" key="1">
    <source>
        <dbReference type="EMBL" id="KAF2664876.1"/>
    </source>
</evidence>
<dbReference type="PANTHER" id="PTHR43040">
    <property type="entry name" value="RIBONUCLEASE D"/>
    <property type="match status" value="1"/>
</dbReference>
<dbReference type="Proteomes" id="UP000799302">
    <property type="component" value="Unassembled WGS sequence"/>
</dbReference>
<accession>A0A6A6TZN7</accession>
<keyword evidence="2" id="KW-1185">Reference proteome</keyword>
<evidence type="ECO:0000313" key="2">
    <source>
        <dbReference type="Proteomes" id="UP000799302"/>
    </source>
</evidence>
<dbReference type="AlphaFoldDB" id="A0A6A6TZN7"/>
<dbReference type="InterPro" id="IPR012337">
    <property type="entry name" value="RNaseH-like_sf"/>
</dbReference>